<dbReference type="Pfam" id="PF13489">
    <property type="entry name" value="Methyltransf_23"/>
    <property type="match status" value="1"/>
</dbReference>
<gene>
    <name evidence="1" type="ORF">CALCODRAFT_518789</name>
</gene>
<proteinExistence type="predicted"/>
<dbReference type="SUPFAM" id="SSF53335">
    <property type="entry name" value="S-adenosyl-L-methionine-dependent methyltransferases"/>
    <property type="match status" value="1"/>
</dbReference>
<dbReference type="CDD" id="cd02440">
    <property type="entry name" value="AdoMet_MTases"/>
    <property type="match status" value="1"/>
</dbReference>
<evidence type="ECO:0008006" key="3">
    <source>
        <dbReference type="Google" id="ProtNLM"/>
    </source>
</evidence>
<dbReference type="Gene3D" id="3.40.50.150">
    <property type="entry name" value="Vaccinia Virus protein VP39"/>
    <property type="match status" value="1"/>
</dbReference>
<name>A0A165ESC6_9BASI</name>
<dbReference type="InterPro" id="IPR029063">
    <property type="entry name" value="SAM-dependent_MTases_sf"/>
</dbReference>
<dbReference type="EMBL" id="KV423995">
    <property type="protein sequence ID" value="KZT55435.1"/>
    <property type="molecule type" value="Genomic_DNA"/>
</dbReference>
<dbReference type="STRING" id="1353952.A0A165ESC6"/>
<dbReference type="OrthoDB" id="2013972at2759"/>
<sequence length="349" mass="40700">MPVDENQLLELNTLQGVMLPYPLQVGEEARKLEKYLYGLLYNRLRSNGIDRVYIGPTFHKWSTTHCRPPTNVLDIGAGYGYWIRDAREVWPTANFYAFDFHNLLPSTIGPNVHHVQGDLLSSFAIGGPRVPLELRLSPEFLERRYDYIRMANMSLAISWDEWPKVLKNLTSLLASGGIFELVDDGWFPPVFEFVAPIEPQKRYTYDRAFQDMLHIRGIRGADIAQKHWAKHVLTSLGKLSNIQHVSIEHKDVSTYEPDDLQMSYRWWRTLVLGADAIEARFMAWLYQENAEIDRNRSMRLQEVREKTNIPQWIEDFHQLRDLVKLSSPDPYVYNGSTFAIMIFQRPRQA</sequence>
<reference evidence="1 2" key="1">
    <citation type="journal article" date="2016" name="Mol. Biol. Evol.">
        <title>Comparative Genomics of Early-Diverging Mushroom-Forming Fungi Provides Insights into the Origins of Lignocellulose Decay Capabilities.</title>
        <authorList>
            <person name="Nagy L.G."/>
            <person name="Riley R."/>
            <person name="Tritt A."/>
            <person name="Adam C."/>
            <person name="Daum C."/>
            <person name="Floudas D."/>
            <person name="Sun H."/>
            <person name="Yadav J.S."/>
            <person name="Pangilinan J."/>
            <person name="Larsson K.H."/>
            <person name="Matsuura K."/>
            <person name="Barry K."/>
            <person name="Labutti K."/>
            <person name="Kuo R."/>
            <person name="Ohm R.A."/>
            <person name="Bhattacharya S.S."/>
            <person name="Shirouzu T."/>
            <person name="Yoshinaga Y."/>
            <person name="Martin F.M."/>
            <person name="Grigoriev I.V."/>
            <person name="Hibbett D.S."/>
        </authorList>
    </citation>
    <scope>NUCLEOTIDE SEQUENCE [LARGE SCALE GENOMIC DNA]</scope>
    <source>
        <strain evidence="1 2">HHB12733</strain>
    </source>
</reference>
<dbReference type="InParanoid" id="A0A165ESC6"/>
<accession>A0A165ESC6</accession>
<protein>
    <recommendedName>
        <fullName evidence="3">Methyltransferase domain-containing protein</fullName>
    </recommendedName>
</protein>
<evidence type="ECO:0000313" key="2">
    <source>
        <dbReference type="Proteomes" id="UP000076842"/>
    </source>
</evidence>
<evidence type="ECO:0000313" key="1">
    <source>
        <dbReference type="EMBL" id="KZT55435.1"/>
    </source>
</evidence>
<dbReference type="AlphaFoldDB" id="A0A165ESC6"/>
<keyword evidence="2" id="KW-1185">Reference proteome</keyword>
<organism evidence="1 2">
    <name type="scientific">Calocera cornea HHB12733</name>
    <dbReference type="NCBI Taxonomy" id="1353952"/>
    <lineage>
        <taxon>Eukaryota</taxon>
        <taxon>Fungi</taxon>
        <taxon>Dikarya</taxon>
        <taxon>Basidiomycota</taxon>
        <taxon>Agaricomycotina</taxon>
        <taxon>Dacrymycetes</taxon>
        <taxon>Dacrymycetales</taxon>
        <taxon>Dacrymycetaceae</taxon>
        <taxon>Calocera</taxon>
    </lineage>
</organism>
<dbReference type="Proteomes" id="UP000076842">
    <property type="component" value="Unassembled WGS sequence"/>
</dbReference>